<organism evidence="7">
    <name type="scientific">Variovorax paradoxus</name>
    <dbReference type="NCBI Taxonomy" id="34073"/>
    <lineage>
        <taxon>Bacteria</taxon>
        <taxon>Pseudomonadati</taxon>
        <taxon>Pseudomonadota</taxon>
        <taxon>Betaproteobacteria</taxon>
        <taxon>Burkholderiales</taxon>
        <taxon>Comamonadaceae</taxon>
        <taxon>Variovorax</taxon>
    </lineage>
</organism>
<protein>
    <submittedName>
        <fullName evidence="7">Oligopeptide transport ATP-binding protein OppF</fullName>
    </submittedName>
</protein>
<dbReference type="EMBL" id="LR743508">
    <property type="protein sequence ID" value="CAA2110386.1"/>
    <property type="molecule type" value="Genomic_DNA"/>
</dbReference>
<keyword evidence="3" id="KW-1003">Cell membrane</keyword>
<dbReference type="CDD" id="cd03257">
    <property type="entry name" value="ABC_NikE_OppD_transporters"/>
    <property type="match status" value="1"/>
</dbReference>
<sequence length="280" mass="30142">MSTPSPLLEVRDLVARHALPGAPAWGGLVNRRRWLQAVDGVSFTLARGEAVGLVGESGCGKSTLVSLLARLSDPVSGRIVFDGIELSGHPAARAARSPWRHRVQMVFQDPHDSLDPRRTAFDAIAEPLRSAGGQRALKGDALRRRVLEVAQRVQLGADLLQRRPHELSGGQAARVGIARALAPGPELLILDEPTAALDVSVQAGVLALLDRLRRELGLAILFVSHDLGVVRLLCERVLVMREGRIVDQGPARELLDSPRHAYTAALAAAIPKFLERAPHA</sequence>
<dbReference type="SUPFAM" id="SSF52540">
    <property type="entry name" value="P-loop containing nucleoside triphosphate hydrolases"/>
    <property type="match status" value="1"/>
</dbReference>
<keyword evidence="3" id="KW-0472">Membrane</keyword>
<dbReference type="InterPro" id="IPR017871">
    <property type="entry name" value="ABC_transporter-like_CS"/>
</dbReference>
<dbReference type="InterPro" id="IPR027417">
    <property type="entry name" value="P-loop_NTPase"/>
</dbReference>
<feature type="domain" description="ABC transporter" evidence="6">
    <location>
        <begin position="8"/>
        <end position="267"/>
    </location>
</feature>
<dbReference type="GO" id="GO:0005524">
    <property type="term" value="F:ATP binding"/>
    <property type="evidence" value="ECO:0007669"/>
    <property type="project" value="UniProtKB-KW"/>
</dbReference>
<evidence type="ECO:0000256" key="1">
    <source>
        <dbReference type="ARBA" id="ARBA00005417"/>
    </source>
</evidence>
<evidence type="ECO:0000256" key="4">
    <source>
        <dbReference type="ARBA" id="ARBA00022741"/>
    </source>
</evidence>
<evidence type="ECO:0000259" key="6">
    <source>
        <dbReference type="PROSITE" id="PS50893"/>
    </source>
</evidence>
<dbReference type="GO" id="GO:0055085">
    <property type="term" value="P:transmembrane transport"/>
    <property type="evidence" value="ECO:0007669"/>
    <property type="project" value="UniProtKB-ARBA"/>
</dbReference>
<evidence type="ECO:0000256" key="5">
    <source>
        <dbReference type="ARBA" id="ARBA00022840"/>
    </source>
</evidence>
<dbReference type="AlphaFoldDB" id="A0A679JFP1"/>
<dbReference type="PROSITE" id="PS00211">
    <property type="entry name" value="ABC_TRANSPORTER_1"/>
    <property type="match status" value="1"/>
</dbReference>
<gene>
    <name evidence="7" type="primary">oppF_6</name>
    <name evidence="7" type="ORF">VVAX_06630</name>
</gene>
<dbReference type="SMART" id="SM00382">
    <property type="entry name" value="AAA"/>
    <property type="match status" value="1"/>
</dbReference>
<evidence type="ECO:0000256" key="3">
    <source>
        <dbReference type="ARBA" id="ARBA00022475"/>
    </source>
</evidence>
<dbReference type="PANTHER" id="PTHR43776:SF7">
    <property type="entry name" value="D,D-DIPEPTIDE TRANSPORT ATP-BINDING PROTEIN DDPF-RELATED"/>
    <property type="match status" value="1"/>
</dbReference>
<dbReference type="PROSITE" id="PS50893">
    <property type="entry name" value="ABC_TRANSPORTER_2"/>
    <property type="match status" value="1"/>
</dbReference>
<accession>A0A679JFP1</accession>
<evidence type="ECO:0000313" key="7">
    <source>
        <dbReference type="EMBL" id="CAA2110386.1"/>
    </source>
</evidence>
<keyword evidence="4" id="KW-0547">Nucleotide-binding</keyword>
<name>A0A679JFP1_VARPD</name>
<dbReference type="InterPro" id="IPR003439">
    <property type="entry name" value="ABC_transporter-like_ATP-bd"/>
</dbReference>
<keyword evidence="5 7" id="KW-0067">ATP-binding</keyword>
<reference evidence="7" key="1">
    <citation type="submission" date="2019-12" db="EMBL/GenBank/DDBJ databases">
        <authorList>
            <person name="Cremers G."/>
        </authorList>
    </citation>
    <scope>NUCLEOTIDE SEQUENCE</scope>
    <source>
        <strain evidence="7">Vvax</strain>
    </source>
</reference>
<evidence type="ECO:0000256" key="2">
    <source>
        <dbReference type="ARBA" id="ARBA00022448"/>
    </source>
</evidence>
<keyword evidence="2" id="KW-0813">Transport</keyword>
<dbReference type="GO" id="GO:0016887">
    <property type="term" value="F:ATP hydrolysis activity"/>
    <property type="evidence" value="ECO:0007669"/>
    <property type="project" value="InterPro"/>
</dbReference>
<dbReference type="RefSeq" id="WP_339094856.1">
    <property type="nucleotide sequence ID" value="NZ_LR743508.1"/>
</dbReference>
<comment type="similarity">
    <text evidence="1">Belongs to the ABC transporter superfamily.</text>
</comment>
<dbReference type="Pfam" id="PF00005">
    <property type="entry name" value="ABC_tran"/>
    <property type="match status" value="1"/>
</dbReference>
<dbReference type="InterPro" id="IPR003593">
    <property type="entry name" value="AAA+_ATPase"/>
</dbReference>
<proteinExistence type="inferred from homology"/>
<dbReference type="InterPro" id="IPR050319">
    <property type="entry name" value="ABC_transp_ATP-bind"/>
</dbReference>
<dbReference type="Gene3D" id="3.40.50.300">
    <property type="entry name" value="P-loop containing nucleotide triphosphate hydrolases"/>
    <property type="match status" value="1"/>
</dbReference>
<dbReference type="PANTHER" id="PTHR43776">
    <property type="entry name" value="TRANSPORT ATP-BINDING PROTEIN"/>
    <property type="match status" value="1"/>
</dbReference>